<feature type="coiled-coil region" evidence="1">
    <location>
        <begin position="22"/>
        <end position="116"/>
    </location>
</feature>
<name>A0A0V0QVE7_PSEPJ</name>
<organism evidence="2 3">
    <name type="scientific">Pseudocohnilembus persalinus</name>
    <name type="common">Ciliate</name>
    <dbReference type="NCBI Taxonomy" id="266149"/>
    <lineage>
        <taxon>Eukaryota</taxon>
        <taxon>Sar</taxon>
        <taxon>Alveolata</taxon>
        <taxon>Ciliophora</taxon>
        <taxon>Intramacronucleata</taxon>
        <taxon>Oligohymenophorea</taxon>
        <taxon>Scuticociliatia</taxon>
        <taxon>Philasterida</taxon>
        <taxon>Pseudocohnilembidae</taxon>
        <taxon>Pseudocohnilembus</taxon>
    </lineage>
</organism>
<dbReference type="EMBL" id="LDAU01000099">
    <property type="protein sequence ID" value="KRX06166.1"/>
    <property type="molecule type" value="Genomic_DNA"/>
</dbReference>
<evidence type="ECO:0000256" key="1">
    <source>
        <dbReference type="SAM" id="Coils"/>
    </source>
</evidence>
<dbReference type="AlphaFoldDB" id="A0A0V0QVE7"/>
<dbReference type="Proteomes" id="UP000054937">
    <property type="component" value="Unassembled WGS sequence"/>
</dbReference>
<evidence type="ECO:0000313" key="3">
    <source>
        <dbReference type="Proteomes" id="UP000054937"/>
    </source>
</evidence>
<reference evidence="2 3" key="1">
    <citation type="journal article" date="2015" name="Sci. Rep.">
        <title>Genome of the facultative scuticociliatosis pathogen Pseudocohnilembus persalinus provides insight into its virulence through horizontal gene transfer.</title>
        <authorList>
            <person name="Xiong J."/>
            <person name="Wang G."/>
            <person name="Cheng J."/>
            <person name="Tian M."/>
            <person name="Pan X."/>
            <person name="Warren A."/>
            <person name="Jiang C."/>
            <person name="Yuan D."/>
            <person name="Miao W."/>
        </authorList>
    </citation>
    <scope>NUCLEOTIDE SEQUENCE [LARGE SCALE GENOMIC DNA]</scope>
    <source>
        <strain evidence="2">36N120E</strain>
    </source>
</reference>
<accession>A0A0V0QVE7</accession>
<protein>
    <submittedName>
        <fullName evidence="2">Uncharacterized protein</fullName>
    </submittedName>
</protein>
<gene>
    <name evidence="2" type="ORF">PPERSA_12855</name>
</gene>
<sequence>MSSPSNVQRGFKRTETGIKKFLKQFSNENHQIENNLNKIQRLDNQINNIKEDIEKDKFTVTRILDFRNADLTDEQYKEMQKKKADLEALLKEKAEWEAEQKRIQEEQEKIEREKQKKIYFENYQQQQIPQSGNRAGIYNNKKNVKFGFQGKQMALSSQGKSEIPEKFKNARKCQCIFTRKDGCNEDDCVHFKKDRIGISFSGLPLDHPYFLRKRQSQQANNFRKTLYGNQRQSPTRVKSMAKISV</sequence>
<proteinExistence type="predicted"/>
<dbReference type="InParanoid" id="A0A0V0QVE7"/>
<keyword evidence="1" id="KW-0175">Coiled coil</keyword>
<evidence type="ECO:0000313" key="2">
    <source>
        <dbReference type="EMBL" id="KRX06166.1"/>
    </source>
</evidence>
<keyword evidence="3" id="KW-1185">Reference proteome</keyword>
<comment type="caution">
    <text evidence="2">The sequence shown here is derived from an EMBL/GenBank/DDBJ whole genome shotgun (WGS) entry which is preliminary data.</text>
</comment>